<feature type="domain" description="DUF6484" evidence="1">
    <location>
        <begin position="17"/>
        <end position="80"/>
    </location>
</feature>
<evidence type="ECO:0000313" key="3">
    <source>
        <dbReference type="Proteomes" id="UP000272888"/>
    </source>
</evidence>
<dbReference type="EMBL" id="RAWB01000229">
    <property type="protein sequence ID" value="RKH55960.1"/>
    <property type="molecule type" value="Genomic_DNA"/>
</dbReference>
<gene>
    <name evidence="2" type="ORF">D7V93_21385</name>
</gene>
<evidence type="ECO:0000313" key="2">
    <source>
        <dbReference type="EMBL" id="RKH55960.1"/>
    </source>
</evidence>
<accession>A0A3A8PL65</accession>
<proteinExistence type="predicted"/>
<comment type="caution">
    <text evidence="2">The sequence shown here is derived from an EMBL/GenBank/DDBJ whole genome shotgun (WGS) entry which is preliminary data.</text>
</comment>
<dbReference type="AlphaFoldDB" id="A0A3A8PL65"/>
<sequence>MPVLQKEQAEPIWTPRTGWIIGVDSRGRPVVDFEGNTVGPRIARRLVHLVPQMLRAVIDQRRPVVLRFEDGDALLPIIVAVDEPQALPPEQKPEVLERTASRGSGQDEGAFRLIEGKDELVLQCGKASITLRRNGKVIIKGTYVETHSEGVNRIKGGSVQFN</sequence>
<dbReference type="Proteomes" id="UP000272888">
    <property type="component" value="Unassembled WGS sequence"/>
</dbReference>
<dbReference type="InterPro" id="IPR045506">
    <property type="entry name" value="DUF6484"/>
</dbReference>
<protein>
    <recommendedName>
        <fullName evidence="1">DUF6484 domain-containing protein</fullName>
    </recommendedName>
</protein>
<dbReference type="Pfam" id="PF20093">
    <property type="entry name" value="DUF6484"/>
    <property type="match status" value="1"/>
</dbReference>
<organism evidence="2 3">
    <name type="scientific">Corallococcus llansteffanensis</name>
    <dbReference type="NCBI Taxonomy" id="2316731"/>
    <lineage>
        <taxon>Bacteria</taxon>
        <taxon>Pseudomonadati</taxon>
        <taxon>Myxococcota</taxon>
        <taxon>Myxococcia</taxon>
        <taxon>Myxococcales</taxon>
        <taxon>Cystobacterineae</taxon>
        <taxon>Myxococcaceae</taxon>
        <taxon>Corallococcus</taxon>
    </lineage>
</organism>
<name>A0A3A8PL65_9BACT</name>
<keyword evidence="3" id="KW-1185">Reference proteome</keyword>
<evidence type="ECO:0000259" key="1">
    <source>
        <dbReference type="Pfam" id="PF20093"/>
    </source>
</evidence>
<reference evidence="3" key="1">
    <citation type="submission" date="2018-09" db="EMBL/GenBank/DDBJ databases">
        <authorList>
            <person name="Livingstone P.G."/>
            <person name="Whitworth D.E."/>
        </authorList>
    </citation>
    <scope>NUCLEOTIDE SEQUENCE [LARGE SCALE GENOMIC DNA]</scope>
    <source>
        <strain evidence="3">CA051B</strain>
    </source>
</reference>